<keyword evidence="6" id="KW-0862">Zinc</keyword>
<dbReference type="GeneID" id="37021545"/>
<dbReference type="GO" id="GO:0005657">
    <property type="term" value="C:replication fork"/>
    <property type="evidence" value="ECO:0007669"/>
    <property type="project" value="UniProtKB-ARBA"/>
</dbReference>
<evidence type="ECO:0000256" key="2">
    <source>
        <dbReference type="ARBA" id="ARBA00022679"/>
    </source>
</evidence>
<feature type="compositionally biased region" description="Low complexity" evidence="9">
    <location>
        <begin position="702"/>
        <end position="716"/>
    </location>
</feature>
<dbReference type="STRING" id="1280837.A0A316V1C5"/>
<dbReference type="Gene3D" id="3.30.1490.100">
    <property type="entry name" value="DNA polymerase, Y-family, little finger domain"/>
    <property type="match status" value="1"/>
</dbReference>
<sequence>MSFGSGGKDGPIMARASHGSTASLSNLTSQKSTAPPEENPFPIVTYRHLLSAGSLTPSNPLRVIAHCDVDAAYAQFEAQRLGIDSFAIPLAVQQWSGLIAIGYKAREFGINRHCDITKAKELCPDIMAVHVQTIAPGDSEPGYHANPKPETHKVSLDPYRRESRKILATFKATCPLGQVEKASIDESYFDLTLEVRKLILHNYPHLKRPPETAKGMDEPLPTPPLIEWDNCGELMPIKRLDEDGAPMQNEDEFVPSQEHQLINPTWTDVALAHGAVLMTKVRKAVLEQNGYSTSAGIASNKTLAKLCSGYRKPNNQTTLLPRAVPAFLRDLPVGKIRFLGGKLGKEIGDLWDAITVGDLWSVPLESMQAHFGPEAAWVHAVLRGIDHSPVSARIANKTMLASKNLRPVIKRRDEAYGWLDTLSTELVARLREVWEDEHEASKIDDPKAKSTILPTLWPKFLVLRFIRVRGGPRSRQSAFPYVDNLNKNDVLKVAERLWNEACDEMRLGMKPIMGNGADAQPVEIVTIALGFSGLERAEVGQKTIEGFFGGGSSANKRKRVEEEKEVKDDIANAIEEADENVLRWKCDECGEQIKQHISEITESISPVKEQQAETEDFFDDENPFDNIPAMKEGESDAKANAQHRLDIQIQDHKDWHFAVNLSKQAWPEEERSVSTSSSPQVNRSTPTSSSTQSKKVKKPKKGSLQSFFAKQQSSQQ</sequence>
<evidence type="ECO:0000256" key="3">
    <source>
        <dbReference type="ARBA" id="ARBA00022723"/>
    </source>
</evidence>
<dbReference type="InterPro" id="IPR052230">
    <property type="entry name" value="DNA_polymerase_eta"/>
</dbReference>
<evidence type="ECO:0000256" key="7">
    <source>
        <dbReference type="ARBA" id="ARBA00023204"/>
    </source>
</evidence>
<dbReference type="FunFam" id="1.10.150.20:FF:000014">
    <property type="entry name" value="Polymerase (DNA directed), eta"/>
    <property type="match status" value="1"/>
</dbReference>
<dbReference type="Pfam" id="PF21704">
    <property type="entry name" value="POLH-Rev1_HhH"/>
    <property type="match status" value="1"/>
</dbReference>
<dbReference type="InterPro" id="IPR036775">
    <property type="entry name" value="DNA_pol_Y-fam_lit_finger_sf"/>
</dbReference>
<evidence type="ECO:0000313" key="11">
    <source>
        <dbReference type="EMBL" id="PWN31272.1"/>
    </source>
</evidence>
<dbReference type="Gene3D" id="3.30.70.270">
    <property type="match status" value="1"/>
</dbReference>
<evidence type="ECO:0000256" key="6">
    <source>
        <dbReference type="ARBA" id="ARBA00022833"/>
    </source>
</evidence>
<dbReference type="RefSeq" id="XP_025351574.1">
    <property type="nucleotide sequence ID" value="XM_025499764.1"/>
</dbReference>
<dbReference type="SUPFAM" id="SSF56672">
    <property type="entry name" value="DNA/RNA polymerases"/>
    <property type="match status" value="1"/>
</dbReference>
<keyword evidence="12" id="KW-1185">Reference proteome</keyword>
<feature type="region of interest" description="Disordered" evidence="9">
    <location>
        <begin position="664"/>
        <end position="716"/>
    </location>
</feature>
<keyword evidence="5" id="KW-0863">Zinc-finger</keyword>
<comment type="subcellular location">
    <subcellularLocation>
        <location evidence="1">Nucleus</location>
    </subcellularLocation>
</comment>
<organism evidence="11 12">
    <name type="scientific">Meira miltonrushii</name>
    <dbReference type="NCBI Taxonomy" id="1280837"/>
    <lineage>
        <taxon>Eukaryota</taxon>
        <taxon>Fungi</taxon>
        <taxon>Dikarya</taxon>
        <taxon>Basidiomycota</taxon>
        <taxon>Ustilaginomycotina</taxon>
        <taxon>Exobasidiomycetes</taxon>
        <taxon>Exobasidiales</taxon>
        <taxon>Brachybasidiaceae</taxon>
        <taxon>Meira</taxon>
    </lineage>
</organism>
<dbReference type="GO" id="GO:0003887">
    <property type="term" value="F:DNA-directed DNA polymerase activity"/>
    <property type="evidence" value="ECO:0007669"/>
    <property type="project" value="TreeGrafter"/>
</dbReference>
<dbReference type="GO" id="GO:0070987">
    <property type="term" value="P:error-free translesion synthesis"/>
    <property type="evidence" value="ECO:0007669"/>
    <property type="project" value="UniProtKB-ARBA"/>
</dbReference>
<keyword evidence="4" id="KW-0227">DNA damage</keyword>
<keyword evidence="8" id="KW-0539">Nucleus</keyword>
<dbReference type="AlphaFoldDB" id="A0A316V1C5"/>
<dbReference type="GO" id="GO:0035861">
    <property type="term" value="C:site of double-strand break"/>
    <property type="evidence" value="ECO:0007669"/>
    <property type="project" value="TreeGrafter"/>
</dbReference>
<dbReference type="PANTHER" id="PTHR45873:SF1">
    <property type="entry name" value="DNA POLYMERASE ETA"/>
    <property type="match status" value="1"/>
</dbReference>
<dbReference type="PIRSF" id="PIRSF036603">
    <property type="entry name" value="DPol_eta"/>
    <property type="match status" value="1"/>
</dbReference>
<dbReference type="InterPro" id="IPR043502">
    <property type="entry name" value="DNA/RNA_pol_sf"/>
</dbReference>
<protein>
    <submittedName>
        <fullName evidence="11">DNA/RNA polymerase</fullName>
    </submittedName>
</protein>
<dbReference type="SUPFAM" id="SSF100879">
    <property type="entry name" value="Lesion bypass DNA polymerase (Y-family), little finger domain"/>
    <property type="match status" value="1"/>
</dbReference>
<keyword evidence="2" id="KW-0808">Transferase</keyword>
<gene>
    <name evidence="11" type="ORF">FA14DRAFT_162814</name>
</gene>
<dbReference type="GO" id="GO:0005634">
    <property type="term" value="C:nucleus"/>
    <property type="evidence" value="ECO:0007669"/>
    <property type="project" value="UniProtKB-SubCell"/>
</dbReference>
<evidence type="ECO:0000259" key="10">
    <source>
        <dbReference type="PROSITE" id="PS50173"/>
    </source>
</evidence>
<keyword evidence="3" id="KW-0479">Metal-binding</keyword>
<dbReference type="InParanoid" id="A0A316V1C5"/>
<dbReference type="GO" id="GO:0008270">
    <property type="term" value="F:zinc ion binding"/>
    <property type="evidence" value="ECO:0007669"/>
    <property type="project" value="UniProtKB-KW"/>
</dbReference>
<dbReference type="PANTHER" id="PTHR45873">
    <property type="entry name" value="DNA POLYMERASE ETA"/>
    <property type="match status" value="1"/>
</dbReference>
<feature type="domain" description="UmuC" evidence="10">
    <location>
        <begin position="64"/>
        <end position="340"/>
    </location>
</feature>
<evidence type="ECO:0000256" key="8">
    <source>
        <dbReference type="ARBA" id="ARBA00023242"/>
    </source>
</evidence>
<dbReference type="EMBL" id="KZ819613">
    <property type="protein sequence ID" value="PWN31272.1"/>
    <property type="molecule type" value="Genomic_DNA"/>
</dbReference>
<dbReference type="Gene3D" id="3.40.1170.60">
    <property type="match status" value="1"/>
</dbReference>
<feature type="compositionally biased region" description="Polar residues" evidence="9">
    <location>
        <begin position="673"/>
        <end position="683"/>
    </location>
</feature>
<dbReference type="FunCoup" id="A0A316V1C5">
    <property type="interactions" value="201"/>
</dbReference>
<dbReference type="GO" id="GO:0042276">
    <property type="term" value="P:error-prone translesion synthesis"/>
    <property type="evidence" value="ECO:0007669"/>
    <property type="project" value="TreeGrafter"/>
</dbReference>
<evidence type="ECO:0000256" key="5">
    <source>
        <dbReference type="ARBA" id="ARBA00022771"/>
    </source>
</evidence>
<accession>A0A316V1C5</accession>
<evidence type="ECO:0000313" key="12">
    <source>
        <dbReference type="Proteomes" id="UP000245771"/>
    </source>
</evidence>
<dbReference type="GO" id="GO:0007064">
    <property type="term" value="P:mitotic sister chromatid cohesion"/>
    <property type="evidence" value="ECO:0007669"/>
    <property type="project" value="UniProtKB-ARBA"/>
</dbReference>
<dbReference type="GO" id="GO:0003684">
    <property type="term" value="F:damaged DNA binding"/>
    <property type="evidence" value="ECO:0007669"/>
    <property type="project" value="InterPro"/>
</dbReference>
<evidence type="ECO:0000256" key="1">
    <source>
        <dbReference type="ARBA" id="ARBA00004123"/>
    </source>
</evidence>
<dbReference type="InterPro" id="IPR001126">
    <property type="entry name" value="UmuC"/>
</dbReference>
<dbReference type="InterPro" id="IPR043128">
    <property type="entry name" value="Rev_trsase/Diguanyl_cyclase"/>
</dbReference>
<keyword evidence="7" id="KW-0234">DNA repair</keyword>
<dbReference type="GO" id="GO:0009314">
    <property type="term" value="P:response to radiation"/>
    <property type="evidence" value="ECO:0007669"/>
    <property type="project" value="TreeGrafter"/>
</dbReference>
<dbReference type="PROSITE" id="PS50173">
    <property type="entry name" value="UMUC"/>
    <property type="match status" value="1"/>
</dbReference>
<evidence type="ECO:0000256" key="9">
    <source>
        <dbReference type="SAM" id="MobiDB-lite"/>
    </source>
</evidence>
<dbReference type="OrthoDB" id="5723at2759"/>
<dbReference type="Proteomes" id="UP000245771">
    <property type="component" value="Unassembled WGS sequence"/>
</dbReference>
<dbReference type="Gene3D" id="1.10.150.20">
    <property type="entry name" value="5' to 3' exonuclease, C-terminal subdomain"/>
    <property type="match status" value="1"/>
</dbReference>
<dbReference type="FunFam" id="3.40.1170.60:FF:000008">
    <property type="entry name" value="DNA polymerase eta subunit"/>
    <property type="match status" value="1"/>
</dbReference>
<dbReference type="GO" id="GO:0006281">
    <property type="term" value="P:DNA repair"/>
    <property type="evidence" value="ECO:0007669"/>
    <property type="project" value="UniProtKB-KW"/>
</dbReference>
<proteinExistence type="predicted"/>
<name>A0A316V1C5_9BASI</name>
<evidence type="ECO:0000256" key="4">
    <source>
        <dbReference type="ARBA" id="ARBA00022763"/>
    </source>
</evidence>
<feature type="compositionally biased region" description="Low complexity" evidence="9">
    <location>
        <begin position="684"/>
        <end position="693"/>
    </location>
</feature>
<dbReference type="Pfam" id="PF00817">
    <property type="entry name" value="IMS"/>
    <property type="match status" value="1"/>
</dbReference>
<reference evidence="11 12" key="1">
    <citation type="journal article" date="2018" name="Mol. Biol. Evol.">
        <title>Broad Genomic Sampling Reveals a Smut Pathogenic Ancestry of the Fungal Clade Ustilaginomycotina.</title>
        <authorList>
            <person name="Kijpornyongpan T."/>
            <person name="Mondo S.J."/>
            <person name="Barry K."/>
            <person name="Sandor L."/>
            <person name="Lee J."/>
            <person name="Lipzen A."/>
            <person name="Pangilinan J."/>
            <person name="LaButti K."/>
            <person name="Hainaut M."/>
            <person name="Henrissat B."/>
            <person name="Grigoriev I.V."/>
            <person name="Spatafora J.W."/>
            <person name="Aime M.C."/>
        </authorList>
    </citation>
    <scope>NUCLEOTIDE SEQUENCE [LARGE SCALE GENOMIC DNA]</scope>
    <source>
        <strain evidence="11 12">MCA 3882</strain>
    </source>
</reference>